<evidence type="ECO:0000259" key="2">
    <source>
        <dbReference type="PROSITE" id="PS50110"/>
    </source>
</evidence>
<dbReference type="InterPro" id="IPR052893">
    <property type="entry name" value="TCS_response_regulator"/>
</dbReference>
<organism evidence="3 4">
    <name type="scientific">Flaviaesturariibacter aridisoli</name>
    <dbReference type="NCBI Taxonomy" id="2545761"/>
    <lineage>
        <taxon>Bacteria</taxon>
        <taxon>Pseudomonadati</taxon>
        <taxon>Bacteroidota</taxon>
        <taxon>Chitinophagia</taxon>
        <taxon>Chitinophagales</taxon>
        <taxon>Chitinophagaceae</taxon>
        <taxon>Flaviaestuariibacter</taxon>
    </lineage>
</organism>
<feature type="domain" description="Response regulatory" evidence="2">
    <location>
        <begin position="10"/>
        <end position="132"/>
    </location>
</feature>
<dbReference type="Pfam" id="PF00072">
    <property type="entry name" value="Response_reg"/>
    <property type="match status" value="1"/>
</dbReference>
<evidence type="ECO:0000256" key="1">
    <source>
        <dbReference type="PROSITE-ProRule" id="PRU00169"/>
    </source>
</evidence>
<dbReference type="InterPro" id="IPR001789">
    <property type="entry name" value="Sig_transdc_resp-reg_receiver"/>
</dbReference>
<dbReference type="Proteomes" id="UP000295164">
    <property type="component" value="Unassembled WGS sequence"/>
</dbReference>
<sequence>MKVHDTHSHTILYMDDDQDDLQLLREALGRVDAQFNLLHASDGVAGLELLRRLSVQGELPCLVVLDINMPRMDGRRAFQALRQDPALAHLPVVIFSTSNSELDKLFFRGKNVEYITKPIHFDSLVAIAERMLEHCEAHAVQPQR</sequence>
<dbReference type="Gene3D" id="3.40.50.2300">
    <property type="match status" value="1"/>
</dbReference>
<evidence type="ECO:0000313" key="4">
    <source>
        <dbReference type="Proteomes" id="UP000295164"/>
    </source>
</evidence>
<dbReference type="GO" id="GO:0000160">
    <property type="term" value="P:phosphorelay signal transduction system"/>
    <property type="evidence" value="ECO:0007669"/>
    <property type="project" value="InterPro"/>
</dbReference>
<accession>A0A4R4E2D0</accession>
<evidence type="ECO:0000313" key="3">
    <source>
        <dbReference type="EMBL" id="TCZ73606.1"/>
    </source>
</evidence>
<dbReference type="InterPro" id="IPR011006">
    <property type="entry name" value="CheY-like_superfamily"/>
</dbReference>
<reference evidence="3 4" key="1">
    <citation type="submission" date="2019-03" db="EMBL/GenBank/DDBJ databases">
        <authorList>
            <person name="Kim M.K.M."/>
        </authorList>
    </citation>
    <scope>NUCLEOTIDE SEQUENCE [LARGE SCALE GENOMIC DNA]</scope>
    <source>
        <strain evidence="3 4">17J68-15</strain>
    </source>
</reference>
<dbReference type="PANTHER" id="PTHR44520">
    <property type="entry name" value="RESPONSE REGULATOR RCP1-RELATED"/>
    <property type="match status" value="1"/>
</dbReference>
<dbReference type="OrthoDB" id="672414at2"/>
<feature type="modified residue" description="4-aspartylphosphate" evidence="1">
    <location>
        <position position="66"/>
    </location>
</feature>
<dbReference type="RefSeq" id="WP_131851011.1">
    <property type="nucleotide sequence ID" value="NZ_SKFH01000005.1"/>
</dbReference>
<keyword evidence="4" id="KW-1185">Reference proteome</keyword>
<name>A0A4R4E2D0_9BACT</name>
<comment type="caution">
    <text evidence="3">The sequence shown here is derived from an EMBL/GenBank/DDBJ whole genome shotgun (WGS) entry which is preliminary data.</text>
</comment>
<dbReference type="PROSITE" id="PS50110">
    <property type="entry name" value="RESPONSE_REGULATORY"/>
    <property type="match status" value="1"/>
</dbReference>
<protein>
    <submittedName>
        <fullName evidence="3">Response regulator</fullName>
    </submittedName>
</protein>
<proteinExistence type="predicted"/>
<dbReference type="SUPFAM" id="SSF52172">
    <property type="entry name" value="CheY-like"/>
    <property type="match status" value="1"/>
</dbReference>
<dbReference type="AlphaFoldDB" id="A0A4R4E2D0"/>
<gene>
    <name evidence="3" type="ORF">E0486_04810</name>
</gene>
<dbReference type="SMART" id="SM00448">
    <property type="entry name" value="REC"/>
    <property type="match status" value="1"/>
</dbReference>
<keyword evidence="1" id="KW-0597">Phosphoprotein</keyword>
<dbReference type="EMBL" id="SKFH01000005">
    <property type="protein sequence ID" value="TCZ73606.1"/>
    <property type="molecule type" value="Genomic_DNA"/>
</dbReference>